<dbReference type="HAMAP" id="MF_00379">
    <property type="entry name" value="GTPase_MnmE"/>
    <property type="match status" value="1"/>
</dbReference>
<comment type="cofactor">
    <cofactor evidence="10">
        <name>K(+)</name>
        <dbReference type="ChEBI" id="CHEBI:29103"/>
    </cofactor>
    <text evidence="10">Binds 1 potassium ion per subunit.</text>
</comment>
<dbReference type="GO" id="GO:0046872">
    <property type="term" value="F:metal ion binding"/>
    <property type="evidence" value="ECO:0007669"/>
    <property type="project" value="UniProtKB-KW"/>
</dbReference>
<name>A0A3D8IVY9_9HELI</name>
<dbReference type="EMBL" id="NXLU01000006">
    <property type="protein sequence ID" value="RDU68794.1"/>
    <property type="molecule type" value="Genomic_DNA"/>
</dbReference>
<feature type="binding site" evidence="10">
    <location>
        <position position="248"/>
    </location>
    <ligand>
        <name>K(+)</name>
        <dbReference type="ChEBI" id="CHEBI:29103"/>
    </ligand>
</feature>
<feature type="binding site" evidence="10">
    <location>
        <begin position="248"/>
        <end position="254"/>
    </location>
    <ligand>
        <name>GTP</name>
        <dbReference type="ChEBI" id="CHEBI:37565"/>
    </ligand>
</feature>
<dbReference type="GO" id="GO:0030488">
    <property type="term" value="P:tRNA methylation"/>
    <property type="evidence" value="ECO:0007669"/>
    <property type="project" value="TreeGrafter"/>
</dbReference>
<proteinExistence type="inferred from homology"/>
<dbReference type="GO" id="GO:0002098">
    <property type="term" value="P:tRNA wobble uridine modification"/>
    <property type="evidence" value="ECO:0007669"/>
    <property type="project" value="TreeGrafter"/>
</dbReference>
<dbReference type="FunFam" id="3.40.50.300:FF:001376">
    <property type="entry name" value="tRNA modification GTPase MnmE"/>
    <property type="match status" value="1"/>
</dbReference>
<dbReference type="SUPFAM" id="SSF103025">
    <property type="entry name" value="Folate-binding domain"/>
    <property type="match status" value="1"/>
</dbReference>
<dbReference type="InterPro" id="IPR027417">
    <property type="entry name" value="P-loop_NTPase"/>
</dbReference>
<feature type="binding site" evidence="10">
    <location>
        <position position="233"/>
    </location>
    <ligand>
        <name>Mg(2+)</name>
        <dbReference type="ChEBI" id="CHEBI:18420"/>
    </ligand>
</feature>
<evidence type="ECO:0000256" key="11">
    <source>
        <dbReference type="RuleBase" id="RU003313"/>
    </source>
</evidence>
<evidence type="ECO:0000256" key="3">
    <source>
        <dbReference type="ARBA" id="ARBA00022694"/>
    </source>
</evidence>
<dbReference type="Pfam" id="PF12631">
    <property type="entry name" value="MnmE_helical"/>
    <property type="match status" value="1"/>
</dbReference>
<dbReference type="InterPro" id="IPR018948">
    <property type="entry name" value="GTP-bd_TrmE_N"/>
</dbReference>
<accession>A0A3D8IVY9</accession>
<evidence type="ECO:0000256" key="2">
    <source>
        <dbReference type="ARBA" id="ARBA00022490"/>
    </source>
</evidence>
<feature type="binding site" evidence="10">
    <location>
        <position position="84"/>
    </location>
    <ligand>
        <name>(6S)-5-formyl-5,6,7,8-tetrahydrofolate</name>
        <dbReference type="ChEBI" id="CHEBI:57457"/>
    </ligand>
</feature>
<dbReference type="InterPro" id="IPR004520">
    <property type="entry name" value="GTPase_MnmE"/>
</dbReference>
<evidence type="ECO:0000256" key="5">
    <source>
        <dbReference type="ARBA" id="ARBA00022741"/>
    </source>
</evidence>
<feature type="binding site" evidence="10">
    <location>
        <position position="250"/>
    </location>
    <ligand>
        <name>K(+)</name>
        <dbReference type="ChEBI" id="CHEBI:29103"/>
    </ligand>
</feature>
<keyword evidence="14" id="KW-1185">Reference proteome</keyword>
<comment type="caution">
    <text evidence="10">Lacks conserved residue(s) required for the propagation of feature annotation.</text>
</comment>
<dbReference type="InterPro" id="IPR027368">
    <property type="entry name" value="MnmE_dom2"/>
</dbReference>
<dbReference type="SUPFAM" id="SSF52540">
    <property type="entry name" value="P-loop containing nucleoside triphosphate hydrolases"/>
    <property type="match status" value="1"/>
</dbReference>
<dbReference type="RefSeq" id="WP_104723328.1">
    <property type="nucleotide sequence ID" value="NZ_FZNE01000001.1"/>
</dbReference>
<dbReference type="Gene3D" id="1.20.120.430">
    <property type="entry name" value="tRNA modification GTPase MnmE domain 2"/>
    <property type="match status" value="1"/>
</dbReference>
<dbReference type="GO" id="GO:0003924">
    <property type="term" value="F:GTPase activity"/>
    <property type="evidence" value="ECO:0007669"/>
    <property type="project" value="UniProtKB-UniRule"/>
</dbReference>
<keyword evidence="2 10" id="KW-0963">Cytoplasm</keyword>
<dbReference type="Gene3D" id="3.40.50.300">
    <property type="entry name" value="P-loop containing nucleotide triphosphate hydrolases"/>
    <property type="match status" value="1"/>
</dbReference>
<dbReference type="Gene3D" id="3.30.1360.120">
    <property type="entry name" value="Probable tRNA modification gtpase trme, domain 1"/>
    <property type="match status" value="1"/>
</dbReference>
<dbReference type="NCBIfam" id="TIGR00231">
    <property type="entry name" value="small_GTP"/>
    <property type="match status" value="1"/>
</dbReference>
<feature type="binding site" evidence="10">
    <location>
        <position position="26"/>
    </location>
    <ligand>
        <name>(6S)-5-formyl-5,6,7,8-tetrahydrofolate</name>
        <dbReference type="ChEBI" id="CHEBI:57457"/>
    </ligand>
</feature>
<dbReference type="EC" id="3.6.-.-" evidence="10"/>
<dbReference type="NCBIfam" id="TIGR00450">
    <property type="entry name" value="mnmE_trmE_thdF"/>
    <property type="match status" value="1"/>
</dbReference>
<feature type="binding site" evidence="10">
    <location>
        <position position="123"/>
    </location>
    <ligand>
        <name>(6S)-5-formyl-5,6,7,8-tetrahydrofolate</name>
        <dbReference type="ChEBI" id="CHEBI:57457"/>
    </ligand>
</feature>
<evidence type="ECO:0000259" key="12">
    <source>
        <dbReference type="PROSITE" id="PS51709"/>
    </source>
</evidence>
<keyword evidence="7 10" id="KW-0460">Magnesium</keyword>
<dbReference type="Proteomes" id="UP000257067">
    <property type="component" value="Unassembled WGS sequence"/>
</dbReference>
<dbReference type="PROSITE" id="PS51709">
    <property type="entry name" value="G_TRME"/>
    <property type="match status" value="1"/>
</dbReference>
<keyword evidence="8 10" id="KW-0630">Potassium</keyword>
<comment type="similarity">
    <text evidence="1 10 11">Belongs to the TRAFAC class TrmE-Era-EngA-EngB-Septin-like GTPase superfamily. TrmE GTPase family.</text>
</comment>
<dbReference type="InterPro" id="IPR027266">
    <property type="entry name" value="TrmE/GcvT-like"/>
</dbReference>
<gene>
    <name evidence="10" type="primary">mnmE</name>
    <name evidence="10" type="synonym">trmE</name>
    <name evidence="13" type="ORF">CQA62_05235</name>
</gene>
<evidence type="ECO:0000256" key="1">
    <source>
        <dbReference type="ARBA" id="ARBA00011043"/>
    </source>
</evidence>
<dbReference type="CDD" id="cd14858">
    <property type="entry name" value="TrmE_N"/>
    <property type="match status" value="1"/>
</dbReference>
<keyword evidence="3 10" id="KW-0819">tRNA processing</keyword>
<evidence type="ECO:0000256" key="4">
    <source>
        <dbReference type="ARBA" id="ARBA00022723"/>
    </source>
</evidence>
<keyword evidence="4 10" id="KW-0479">Metal-binding</keyword>
<comment type="caution">
    <text evidence="13">The sequence shown here is derived from an EMBL/GenBank/DDBJ whole genome shotgun (WGS) entry which is preliminary data.</text>
</comment>
<evidence type="ECO:0000256" key="10">
    <source>
        <dbReference type="HAMAP-Rule" id="MF_00379"/>
    </source>
</evidence>
<evidence type="ECO:0000313" key="14">
    <source>
        <dbReference type="Proteomes" id="UP000257067"/>
    </source>
</evidence>
<feature type="binding site" evidence="10">
    <location>
        <begin position="229"/>
        <end position="234"/>
    </location>
    <ligand>
        <name>GTP</name>
        <dbReference type="ChEBI" id="CHEBI:37565"/>
    </ligand>
</feature>
<feature type="domain" description="TrmE-type G" evidence="12">
    <location>
        <begin position="219"/>
        <end position="374"/>
    </location>
</feature>
<feature type="binding site" evidence="10">
    <location>
        <position position="449"/>
    </location>
    <ligand>
        <name>(6S)-5-formyl-5,6,7,8-tetrahydrofolate</name>
        <dbReference type="ChEBI" id="CHEBI:57457"/>
    </ligand>
</feature>
<protein>
    <recommendedName>
        <fullName evidence="10">tRNA modification GTPase MnmE</fullName>
        <ecNumber evidence="10">3.6.-.-</ecNumber>
    </recommendedName>
</protein>
<dbReference type="AlphaFoldDB" id="A0A3D8IVY9"/>
<dbReference type="InterPro" id="IPR031168">
    <property type="entry name" value="G_TrmE"/>
</dbReference>
<dbReference type="InterPro" id="IPR006073">
    <property type="entry name" value="GTP-bd"/>
</dbReference>
<feature type="binding site" evidence="10">
    <location>
        <position position="253"/>
    </location>
    <ligand>
        <name>K(+)</name>
        <dbReference type="ChEBI" id="CHEBI:29103"/>
    </ligand>
</feature>
<dbReference type="FunFam" id="3.30.1360.120:FF:000003">
    <property type="entry name" value="tRNA modification GTPase MnmE"/>
    <property type="match status" value="1"/>
</dbReference>
<dbReference type="CDD" id="cd04164">
    <property type="entry name" value="trmE"/>
    <property type="match status" value="1"/>
</dbReference>
<evidence type="ECO:0000256" key="7">
    <source>
        <dbReference type="ARBA" id="ARBA00022842"/>
    </source>
</evidence>
<evidence type="ECO:0000256" key="6">
    <source>
        <dbReference type="ARBA" id="ARBA00022801"/>
    </source>
</evidence>
<comment type="function">
    <text evidence="10">Exhibits a very high intrinsic GTPase hydrolysis rate. Involved in the addition of a carboxymethylaminomethyl (cmnm) group at the wobble position (U34) of certain tRNAs, forming tRNA-cmnm(5)s(2)U34.</text>
</comment>
<keyword evidence="5 10" id="KW-0547">Nucleotide-binding</keyword>
<keyword evidence="6 10" id="KW-0378">Hydrolase</keyword>
<dbReference type="GO" id="GO:0005829">
    <property type="term" value="C:cytosol"/>
    <property type="evidence" value="ECO:0007669"/>
    <property type="project" value="TreeGrafter"/>
</dbReference>
<feature type="binding site" evidence="10">
    <location>
        <position position="254"/>
    </location>
    <ligand>
        <name>Mg(2+)</name>
        <dbReference type="ChEBI" id="CHEBI:18420"/>
    </ligand>
</feature>
<evidence type="ECO:0000313" key="13">
    <source>
        <dbReference type="EMBL" id="RDU68794.1"/>
    </source>
</evidence>
<keyword evidence="9 10" id="KW-0342">GTP-binding</keyword>
<dbReference type="NCBIfam" id="NF003661">
    <property type="entry name" value="PRK05291.1-3"/>
    <property type="match status" value="1"/>
</dbReference>
<dbReference type="GO" id="GO:0005525">
    <property type="term" value="F:GTP binding"/>
    <property type="evidence" value="ECO:0007669"/>
    <property type="project" value="UniProtKB-UniRule"/>
</dbReference>
<sequence>MSLEQNKSTIAAISTPLGGGAVGIVRLSGDKSLEIVKTLSKNSAFIPRYATLTTLYDREGEILDEVIVIYFKAPYSYTREDVVEIQCHGGNMMVRRILDEVLYLGVRLAQSGEFTKRAFLNGRLDLSQAQAVAKLIEAKSIQAQKTLLKQLKGELSVFVEQSRESLYEALAYSEVMIDYSEEDIPEDTLDLLNQKIDTLYTRLEKILFHSRSRVGIFEGFSLCIVGKPNVGKSSLLNALLLYDRAIISNIAGTTRDTIEEMLNIGSTQVRLIDTAGIRESDDEIENIGIAKSKEAMEKSDIILVVFDGSKELDDEDEKIIDLLKTQDKKRIISIFNKNDLPQKVRNSLPYPSFCLSAQNKEIDELVSYLQGILQESESDEILLCASNQIQSIEQTLDFLSEAKEMLHKGCLELFSYNIRDAIESLGKITRPYESTDLLDKMFSEFCLGK</sequence>
<dbReference type="OrthoDB" id="9805918at2"/>
<dbReference type="PANTHER" id="PTHR42714">
    <property type="entry name" value="TRNA MODIFICATION GTPASE GTPBP3"/>
    <property type="match status" value="1"/>
</dbReference>
<comment type="subunit">
    <text evidence="10">Homodimer. Heterotetramer of two MnmE and two MnmG subunits.</text>
</comment>
<comment type="subcellular location">
    <subcellularLocation>
        <location evidence="10">Cytoplasm</location>
    </subcellularLocation>
</comment>
<dbReference type="InterPro" id="IPR005225">
    <property type="entry name" value="Small_GTP-bd"/>
</dbReference>
<dbReference type="GO" id="GO:0042802">
    <property type="term" value="F:identical protein binding"/>
    <property type="evidence" value="ECO:0007669"/>
    <property type="project" value="UniProtKB-ARBA"/>
</dbReference>
<evidence type="ECO:0000256" key="8">
    <source>
        <dbReference type="ARBA" id="ARBA00022958"/>
    </source>
</evidence>
<dbReference type="InterPro" id="IPR025867">
    <property type="entry name" value="MnmE_helical"/>
</dbReference>
<dbReference type="Pfam" id="PF10396">
    <property type="entry name" value="TrmE_N"/>
    <property type="match status" value="1"/>
</dbReference>
<feature type="binding site" evidence="10">
    <location>
        <position position="229"/>
    </location>
    <ligand>
        <name>K(+)</name>
        <dbReference type="ChEBI" id="CHEBI:29103"/>
    </ligand>
</feature>
<dbReference type="PANTHER" id="PTHR42714:SF2">
    <property type="entry name" value="TRNA MODIFICATION GTPASE GTPBP3, MITOCHONDRIAL"/>
    <property type="match status" value="1"/>
</dbReference>
<dbReference type="Pfam" id="PF01926">
    <property type="entry name" value="MMR_HSR1"/>
    <property type="match status" value="1"/>
</dbReference>
<organism evidence="13 14">
    <name type="scientific">Helicobacter cholecystus</name>
    <dbReference type="NCBI Taxonomy" id="45498"/>
    <lineage>
        <taxon>Bacteria</taxon>
        <taxon>Pseudomonadati</taxon>
        <taxon>Campylobacterota</taxon>
        <taxon>Epsilonproteobacteria</taxon>
        <taxon>Campylobacterales</taxon>
        <taxon>Helicobacteraceae</taxon>
        <taxon>Helicobacter</taxon>
    </lineage>
</organism>
<evidence type="ECO:0000256" key="9">
    <source>
        <dbReference type="ARBA" id="ARBA00023134"/>
    </source>
</evidence>
<reference evidence="13 14" key="1">
    <citation type="submission" date="2018-04" db="EMBL/GenBank/DDBJ databases">
        <title>Novel Campyloabacter and Helicobacter Species and Strains.</title>
        <authorList>
            <person name="Mannion A.J."/>
            <person name="Shen Z."/>
            <person name="Fox J.G."/>
        </authorList>
    </citation>
    <scope>NUCLEOTIDE SEQUENCE [LARGE SCALE GENOMIC DNA]</scope>
    <source>
        <strain evidence="13 14">ATCC 700242</strain>
    </source>
</reference>
<feature type="binding site" evidence="10">
    <location>
        <begin position="273"/>
        <end position="276"/>
    </location>
    <ligand>
        <name>GTP</name>
        <dbReference type="ChEBI" id="CHEBI:37565"/>
    </ligand>
</feature>